<evidence type="ECO:0000313" key="1">
    <source>
        <dbReference type="EMBL" id="SNX49462.1"/>
    </source>
</evidence>
<sequence length="55" mass="6270">MKSLMRSNIAPFMMTNDKASKYIYIKGLTRALFQCHPLSDKLFTVNRSETSIGIT</sequence>
<dbReference type="Proteomes" id="UP000219336">
    <property type="component" value="Unassembled WGS sequence"/>
</dbReference>
<keyword evidence="2" id="KW-1185">Reference proteome</keyword>
<gene>
    <name evidence="1" type="ORF">VTH8203_03110</name>
</gene>
<accession>A0A240EL86</accession>
<proteinExistence type="predicted"/>
<protein>
    <submittedName>
        <fullName evidence="1">Uncharacterized protein</fullName>
    </submittedName>
</protein>
<evidence type="ECO:0000313" key="2">
    <source>
        <dbReference type="Proteomes" id="UP000219336"/>
    </source>
</evidence>
<dbReference type="EMBL" id="OANU01000062">
    <property type="protein sequence ID" value="SNX49462.1"/>
    <property type="molecule type" value="Genomic_DNA"/>
</dbReference>
<name>A0A240EL86_9VIBR</name>
<reference evidence="2" key="1">
    <citation type="submission" date="2016-06" db="EMBL/GenBank/DDBJ databases">
        <authorList>
            <person name="Rodrigo-Torres L."/>
            <person name="Arahal R.D."/>
            <person name="Lucena T."/>
        </authorList>
    </citation>
    <scope>NUCLEOTIDE SEQUENCE [LARGE SCALE GENOMIC DNA]</scope>
    <source>
        <strain evidence="2">CECT8203</strain>
    </source>
</reference>
<organism evidence="1 2">
    <name type="scientific">Vibrio thalassae</name>
    <dbReference type="NCBI Taxonomy" id="1243014"/>
    <lineage>
        <taxon>Bacteria</taxon>
        <taxon>Pseudomonadati</taxon>
        <taxon>Pseudomonadota</taxon>
        <taxon>Gammaproteobacteria</taxon>
        <taxon>Vibrionales</taxon>
        <taxon>Vibrionaceae</taxon>
        <taxon>Vibrio</taxon>
    </lineage>
</organism>
<dbReference type="AlphaFoldDB" id="A0A240EL86"/>